<organism evidence="2 3">
    <name type="scientific">Hibiscus sabdariffa</name>
    <name type="common">roselle</name>
    <dbReference type="NCBI Taxonomy" id="183260"/>
    <lineage>
        <taxon>Eukaryota</taxon>
        <taxon>Viridiplantae</taxon>
        <taxon>Streptophyta</taxon>
        <taxon>Embryophyta</taxon>
        <taxon>Tracheophyta</taxon>
        <taxon>Spermatophyta</taxon>
        <taxon>Magnoliopsida</taxon>
        <taxon>eudicotyledons</taxon>
        <taxon>Gunneridae</taxon>
        <taxon>Pentapetalae</taxon>
        <taxon>rosids</taxon>
        <taxon>malvids</taxon>
        <taxon>Malvales</taxon>
        <taxon>Malvaceae</taxon>
        <taxon>Malvoideae</taxon>
        <taxon>Hibiscus</taxon>
    </lineage>
</organism>
<dbReference type="Proteomes" id="UP001472677">
    <property type="component" value="Unassembled WGS sequence"/>
</dbReference>
<comment type="caution">
    <text evidence="2">The sequence shown here is derived from an EMBL/GenBank/DDBJ whole genome shotgun (WGS) entry which is preliminary data.</text>
</comment>
<feature type="compositionally biased region" description="Basic and acidic residues" evidence="1">
    <location>
        <begin position="57"/>
        <end position="67"/>
    </location>
</feature>
<sequence length="67" mass="7223">MPSFLFVSVSPPCPFLPMRTLFYFSSSFISELFGSKGSPSPPTGTLGSILAPPSKVLGRESQRPTEE</sequence>
<evidence type="ECO:0000313" key="3">
    <source>
        <dbReference type="Proteomes" id="UP001472677"/>
    </source>
</evidence>
<evidence type="ECO:0000256" key="1">
    <source>
        <dbReference type="SAM" id="MobiDB-lite"/>
    </source>
</evidence>
<keyword evidence="3" id="KW-1185">Reference proteome</keyword>
<accession>A0ABR2GB71</accession>
<evidence type="ECO:0000313" key="2">
    <source>
        <dbReference type="EMBL" id="KAK8600156.1"/>
    </source>
</evidence>
<feature type="region of interest" description="Disordered" evidence="1">
    <location>
        <begin position="34"/>
        <end position="67"/>
    </location>
</feature>
<reference evidence="2 3" key="1">
    <citation type="journal article" date="2024" name="G3 (Bethesda)">
        <title>Genome assembly of Hibiscus sabdariffa L. provides insights into metabolisms of medicinal natural products.</title>
        <authorList>
            <person name="Kim T."/>
        </authorList>
    </citation>
    <scope>NUCLEOTIDE SEQUENCE [LARGE SCALE GENOMIC DNA]</scope>
    <source>
        <strain evidence="2">TK-2024</strain>
        <tissue evidence="2">Old leaves</tissue>
    </source>
</reference>
<protein>
    <submittedName>
        <fullName evidence="2">Uncharacterized protein</fullName>
    </submittedName>
</protein>
<name>A0ABR2GB71_9ROSI</name>
<dbReference type="EMBL" id="JBBPBM010000001">
    <property type="protein sequence ID" value="KAK8600156.1"/>
    <property type="molecule type" value="Genomic_DNA"/>
</dbReference>
<proteinExistence type="predicted"/>
<gene>
    <name evidence="2" type="ORF">V6N12_050014</name>
</gene>